<evidence type="ECO:0000313" key="12">
    <source>
        <dbReference type="EMBL" id="KAA6300284.1"/>
    </source>
</evidence>
<evidence type="ECO:0000256" key="8">
    <source>
        <dbReference type="ARBA" id="ARBA00023136"/>
    </source>
</evidence>
<gene>
    <name evidence="12" type="ORF">EZS26_003572</name>
</gene>
<dbReference type="PROSITE" id="PS00211">
    <property type="entry name" value="ABC_TRANSPORTER_1"/>
    <property type="match status" value="1"/>
</dbReference>
<evidence type="ECO:0000256" key="6">
    <source>
        <dbReference type="ARBA" id="ARBA00022840"/>
    </source>
</evidence>
<evidence type="ECO:0000256" key="2">
    <source>
        <dbReference type="ARBA" id="ARBA00022448"/>
    </source>
</evidence>
<proteinExistence type="predicted"/>
<dbReference type="SUPFAM" id="SSF90123">
    <property type="entry name" value="ABC transporter transmembrane region"/>
    <property type="match status" value="1"/>
</dbReference>
<keyword evidence="7 9" id="KW-1133">Transmembrane helix</keyword>
<organism evidence="12 13">
    <name type="scientific">Candidatus Ordinivivax streblomastigis</name>
    <dbReference type="NCBI Taxonomy" id="2540710"/>
    <lineage>
        <taxon>Bacteria</taxon>
        <taxon>Pseudomonadati</taxon>
        <taxon>Bacteroidota</taxon>
        <taxon>Bacteroidia</taxon>
        <taxon>Bacteroidales</taxon>
        <taxon>Candidatus Ordinivivax</taxon>
    </lineage>
</organism>
<sequence>MNGKTIIKEIKSKNSASNSYVFVQTLAAIGTTLLTVLLIYLYGTHKITPEKMLFIGAGVVLLQAAKAIVGAVGIWRAHRAAYGALTDIRLSIIQHLKKLPLGFFQRRRPGELSDIIHHDVEQIELYLAHTQPEIVGTMLIALLITGAMFIIDWRLALCMLAPVPLAAGLLILLFTKIWTKRLKQYNQSTKEMSEDLMEYVAVIPTIKAFSTEEHKTEALITRVKDYTKNSAQQMLGISAPNGVVQMIMEAGVLLVAFVGMELIVHQDFGITRFILALMLSLAFAQAVLKFMGYEHALILLNRCAANIASITGESPAPDYPTKPLVSSDITFDHVTFSYDEREQALHDVNVVFKRGTVNAIVGASGSGKSTIANLILGFWLPGAGRVSIGDRDVSTINERDLTGLISIVQQESFLFNTSIAENIGIGRAGAGREEIIEAAKKACIHDLIESLPNGYDTVIGEGGVKLSGGEKQRIAIARVLLKNTPVIILDEATAAIDPYNEHLIQQAITNLSRGKTLIVIAHHLSSITGANQIVVMDKGKVIAVGKHDDLRENCPLYAEMVQMQNEVDSWNIK</sequence>
<dbReference type="GO" id="GO:0034040">
    <property type="term" value="F:ATPase-coupled lipid transmembrane transporter activity"/>
    <property type="evidence" value="ECO:0007669"/>
    <property type="project" value="TreeGrafter"/>
</dbReference>
<dbReference type="InterPro" id="IPR003593">
    <property type="entry name" value="AAA+_ATPase"/>
</dbReference>
<feature type="transmembrane region" description="Helical" evidence="9">
    <location>
        <begin position="54"/>
        <end position="75"/>
    </location>
</feature>
<keyword evidence="4 9" id="KW-0812">Transmembrane</keyword>
<evidence type="ECO:0000259" key="10">
    <source>
        <dbReference type="PROSITE" id="PS50893"/>
    </source>
</evidence>
<dbReference type="Pfam" id="PF00005">
    <property type="entry name" value="ABC_tran"/>
    <property type="match status" value="1"/>
</dbReference>
<comment type="subcellular location">
    <subcellularLocation>
        <location evidence="1">Cell membrane</location>
        <topology evidence="1">Multi-pass membrane protein</topology>
    </subcellularLocation>
</comment>
<keyword evidence="8 9" id="KW-0472">Membrane</keyword>
<dbReference type="Gene3D" id="3.40.50.300">
    <property type="entry name" value="P-loop containing nucleotide triphosphate hydrolases"/>
    <property type="match status" value="1"/>
</dbReference>
<feature type="domain" description="ABC transporter" evidence="10">
    <location>
        <begin position="329"/>
        <end position="563"/>
    </location>
</feature>
<dbReference type="InterPro" id="IPR027417">
    <property type="entry name" value="P-loop_NTPase"/>
</dbReference>
<reference evidence="12 13" key="1">
    <citation type="submission" date="2019-03" db="EMBL/GenBank/DDBJ databases">
        <title>Single cell metagenomics reveals metabolic interactions within the superorganism composed of flagellate Streblomastix strix and complex community of Bacteroidetes bacteria on its surface.</title>
        <authorList>
            <person name="Treitli S.C."/>
            <person name="Kolisko M."/>
            <person name="Husnik F."/>
            <person name="Keeling P."/>
            <person name="Hampl V."/>
        </authorList>
    </citation>
    <scope>NUCLEOTIDE SEQUENCE [LARGE SCALE GENOMIC DNA]</scope>
    <source>
        <strain evidence="12">St1</strain>
    </source>
</reference>
<dbReference type="Gene3D" id="1.20.1560.10">
    <property type="entry name" value="ABC transporter type 1, transmembrane domain"/>
    <property type="match status" value="1"/>
</dbReference>
<keyword evidence="3" id="KW-1003">Cell membrane</keyword>
<feature type="transmembrane region" description="Helical" evidence="9">
    <location>
        <begin position="21"/>
        <end position="42"/>
    </location>
</feature>
<evidence type="ECO:0000256" key="5">
    <source>
        <dbReference type="ARBA" id="ARBA00022741"/>
    </source>
</evidence>
<dbReference type="SUPFAM" id="SSF52540">
    <property type="entry name" value="P-loop containing nucleoside triphosphate hydrolases"/>
    <property type="match status" value="1"/>
</dbReference>
<dbReference type="PROSITE" id="PS50893">
    <property type="entry name" value="ABC_TRANSPORTER_2"/>
    <property type="match status" value="1"/>
</dbReference>
<dbReference type="Proteomes" id="UP000324575">
    <property type="component" value="Unassembled WGS sequence"/>
</dbReference>
<name>A0A5M8NXJ3_9BACT</name>
<feature type="transmembrane region" description="Helical" evidence="9">
    <location>
        <begin position="159"/>
        <end position="178"/>
    </location>
</feature>
<dbReference type="GO" id="GO:0005524">
    <property type="term" value="F:ATP binding"/>
    <property type="evidence" value="ECO:0007669"/>
    <property type="project" value="UniProtKB-KW"/>
</dbReference>
<dbReference type="InterPro" id="IPR003439">
    <property type="entry name" value="ABC_transporter-like_ATP-bd"/>
</dbReference>
<dbReference type="Pfam" id="PF00664">
    <property type="entry name" value="ABC_membrane"/>
    <property type="match status" value="1"/>
</dbReference>
<keyword evidence="2" id="KW-0813">Transport</keyword>
<evidence type="ECO:0000256" key="7">
    <source>
        <dbReference type="ARBA" id="ARBA00022989"/>
    </source>
</evidence>
<accession>A0A5M8NXJ3</accession>
<evidence type="ECO:0000259" key="11">
    <source>
        <dbReference type="PROSITE" id="PS50929"/>
    </source>
</evidence>
<evidence type="ECO:0000313" key="13">
    <source>
        <dbReference type="Proteomes" id="UP000324575"/>
    </source>
</evidence>
<dbReference type="SMART" id="SM00382">
    <property type="entry name" value="AAA"/>
    <property type="match status" value="1"/>
</dbReference>
<evidence type="ECO:0000256" key="1">
    <source>
        <dbReference type="ARBA" id="ARBA00004651"/>
    </source>
</evidence>
<dbReference type="PANTHER" id="PTHR24221">
    <property type="entry name" value="ATP-BINDING CASSETTE SUB-FAMILY B"/>
    <property type="match status" value="1"/>
</dbReference>
<keyword evidence="12" id="KW-0378">Hydrolase</keyword>
<dbReference type="PANTHER" id="PTHR24221:SF397">
    <property type="entry name" value="ABC TRANSPORTER, ATP-BINDING TRANSMEMBRANE PROTEIN"/>
    <property type="match status" value="1"/>
</dbReference>
<dbReference type="InterPro" id="IPR011527">
    <property type="entry name" value="ABC1_TM_dom"/>
</dbReference>
<comment type="caution">
    <text evidence="12">The sequence shown here is derived from an EMBL/GenBank/DDBJ whole genome shotgun (WGS) entry which is preliminary data.</text>
</comment>
<protein>
    <submittedName>
        <fullName evidence="12">Putative multidrug export ATP-binding/permease protein</fullName>
        <ecNumber evidence="12">3.6.3.-</ecNumber>
    </submittedName>
</protein>
<dbReference type="InterPro" id="IPR017871">
    <property type="entry name" value="ABC_transporter-like_CS"/>
</dbReference>
<feature type="transmembrane region" description="Helical" evidence="9">
    <location>
        <begin position="243"/>
        <end position="264"/>
    </location>
</feature>
<feature type="transmembrane region" description="Helical" evidence="9">
    <location>
        <begin position="270"/>
        <end position="288"/>
    </location>
</feature>
<feature type="domain" description="ABC transmembrane type-1" evidence="11">
    <location>
        <begin position="22"/>
        <end position="293"/>
    </location>
</feature>
<dbReference type="GO" id="GO:0005886">
    <property type="term" value="C:plasma membrane"/>
    <property type="evidence" value="ECO:0007669"/>
    <property type="project" value="UniProtKB-SubCell"/>
</dbReference>
<evidence type="ECO:0000256" key="9">
    <source>
        <dbReference type="SAM" id="Phobius"/>
    </source>
</evidence>
<dbReference type="InterPro" id="IPR039421">
    <property type="entry name" value="Type_1_exporter"/>
</dbReference>
<dbReference type="InterPro" id="IPR036640">
    <property type="entry name" value="ABC1_TM_sf"/>
</dbReference>
<feature type="transmembrane region" description="Helical" evidence="9">
    <location>
        <begin position="134"/>
        <end position="153"/>
    </location>
</feature>
<dbReference type="PROSITE" id="PS50929">
    <property type="entry name" value="ABC_TM1F"/>
    <property type="match status" value="1"/>
</dbReference>
<evidence type="ECO:0000256" key="3">
    <source>
        <dbReference type="ARBA" id="ARBA00022475"/>
    </source>
</evidence>
<keyword evidence="6 12" id="KW-0067">ATP-binding</keyword>
<dbReference type="GO" id="GO:0016887">
    <property type="term" value="F:ATP hydrolysis activity"/>
    <property type="evidence" value="ECO:0007669"/>
    <property type="project" value="InterPro"/>
</dbReference>
<evidence type="ECO:0000256" key="4">
    <source>
        <dbReference type="ARBA" id="ARBA00022692"/>
    </source>
</evidence>
<dbReference type="GO" id="GO:0140359">
    <property type="term" value="F:ABC-type transporter activity"/>
    <property type="evidence" value="ECO:0007669"/>
    <property type="project" value="InterPro"/>
</dbReference>
<dbReference type="FunFam" id="3.40.50.300:FF:000221">
    <property type="entry name" value="Multidrug ABC transporter ATP-binding protein"/>
    <property type="match status" value="1"/>
</dbReference>
<keyword evidence="5" id="KW-0547">Nucleotide-binding</keyword>
<dbReference type="AlphaFoldDB" id="A0A5M8NXJ3"/>
<dbReference type="EC" id="3.6.3.-" evidence="12"/>
<dbReference type="EMBL" id="SNRX01000105">
    <property type="protein sequence ID" value="KAA6300284.1"/>
    <property type="molecule type" value="Genomic_DNA"/>
</dbReference>